<name>A0A8S5NW91_9CAUD</name>
<proteinExistence type="predicted"/>
<evidence type="ECO:0000313" key="1">
    <source>
        <dbReference type="EMBL" id="DAD99077.1"/>
    </source>
</evidence>
<dbReference type="EMBL" id="BK015274">
    <property type="protein sequence ID" value="DAD99077.1"/>
    <property type="molecule type" value="Genomic_DNA"/>
</dbReference>
<accession>A0A8S5NW91</accession>
<sequence length="29" mass="3455">MNKLFFSLWSHTLSLDVSCIFFILTKLIH</sequence>
<reference evidence="1" key="1">
    <citation type="journal article" date="2021" name="Proc. Natl. Acad. Sci. U.S.A.">
        <title>A Catalog of Tens of Thousands of Viruses from Human Metagenomes Reveals Hidden Associations with Chronic Diseases.</title>
        <authorList>
            <person name="Tisza M.J."/>
            <person name="Buck C.B."/>
        </authorList>
    </citation>
    <scope>NUCLEOTIDE SEQUENCE</scope>
    <source>
        <strain evidence="1">Ct4Ap70</strain>
    </source>
</reference>
<organism evidence="1">
    <name type="scientific">Siphoviridae sp. ct4Ap70</name>
    <dbReference type="NCBI Taxonomy" id="2825328"/>
    <lineage>
        <taxon>Viruses</taxon>
        <taxon>Duplodnaviria</taxon>
        <taxon>Heunggongvirae</taxon>
        <taxon>Uroviricota</taxon>
        <taxon>Caudoviricetes</taxon>
    </lineage>
</organism>
<protein>
    <submittedName>
        <fullName evidence="1">Uncharacterized protein</fullName>
    </submittedName>
</protein>